<proteinExistence type="predicted"/>
<keyword evidence="3" id="KW-1185">Reference proteome</keyword>
<dbReference type="Proteomes" id="UP000009138">
    <property type="component" value="Unassembled WGS sequence"/>
</dbReference>
<dbReference type="InParanoid" id="I1BXN6"/>
<gene>
    <name evidence="2" type="ORF">RO3G_05671</name>
</gene>
<sequence>MSSMNFLEKSRINDEEMPSESTVEDGVENKLIENGDDNNSSIQSNDSSDDHDNSDASTR</sequence>
<accession>I1BXN6</accession>
<evidence type="ECO:0000313" key="3">
    <source>
        <dbReference type="Proteomes" id="UP000009138"/>
    </source>
</evidence>
<dbReference type="AlphaFoldDB" id="I1BXN6"/>
<feature type="region of interest" description="Disordered" evidence="1">
    <location>
        <begin position="1"/>
        <end position="59"/>
    </location>
</feature>
<evidence type="ECO:0000256" key="1">
    <source>
        <dbReference type="SAM" id="MobiDB-lite"/>
    </source>
</evidence>
<name>I1BXN6_RHIO9</name>
<reference evidence="2 3" key="1">
    <citation type="journal article" date="2009" name="PLoS Genet.">
        <title>Genomic analysis of the basal lineage fungus Rhizopus oryzae reveals a whole-genome duplication.</title>
        <authorList>
            <person name="Ma L.-J."/>
            <person name="Ibrahim A.S."/>
            <person name="Skory C."/>
            <person name="Grabherr M.G."/>
            <person name="Burger G."/>
            <person name="Butler M."/>
            <person name="Elias M."/>
            <person name="Idnurm A."/>
            <person name="Lang B.F."/>
            <person name="Sone T."/>
            <person name="Abe A."/>
            <person name="Calvo S.E."/>
            <person name="Corrochano L.M."/>
            <person name="Engels R."/>
            <person name="Fu J."/>
            <person name="Hansberg W."/>
            <person name="Kim J.-M."/>
            <person name="Kodira C.D."/>
            <person name="Koehrsen M.J."/>
            <person name="Liu B."/>
            <person name="Miranda-Saavedra D."/>
            <person name="O'Leary S."/>
            <person name="Ortiz-Castellanos L."/>
            <person name="Poulter R."/>
            <person name="Rodriguez-Romero J."/>
            <person name="Ruiz-Herrera J."/>
            <person name="Shen Y.-Q."/>
            <person name="Zeng Q."/>
            <person name="Galagan J."/>
            <person name="Birren B.W."/>
            <person name="Cuomo C.A."/>
            <person name="Wickes B.L."/>
        </authorList>
    </citation>
    <scope>NUCLEOTIDE SEQUENCE [LARGE SCALE GENOMIC DNA]</scope>
    <source>
        <strain evidence="3">RA 99-880 / ATCC MYA-4621 / FGSC 9543 / NRRL 43880</strain>
    </source>
</reference>
<dbReference type="EMBL" id="CH476735">
    <property type="protein sequence ID" value="EIE80966.1"/>
    <property type="molecule type" value="Genomic_DNA"/>
</dbReference>
<dbReference type="VEuPathDB" id="FungiDB:RO3G_05671"/>
<organism evidence="2 3">
    <name type="scientific">Rhizopus delemar (strain RA 99-880 / ATCC MYA-4621 / FGSC 9543 / NRRL 43880)</name>
    <name type="common">Mucormycosis agent</name>
    <name type="synonym">Rhizopus arrhizus var. delemar</name>
    <dbReference type="NCBI Taxonomy" id="246409"/>
    <lineage>
        <taxon>Eukaryota</taxon>
        <taxon>Fungi</taxon>
        <taxon>Fungi incertae sedis</taxon>
        <taxon>Mucoromycota</taxon>
        <taxon>Mucoromycotina</taxon>
        <taxon>Mucoromycetes</taxon>
        <taxon>Mucorales</taxon>
        <taxon>Mucorineae</taxon>
        <taxon>Rhizopodaceae</taxon>
        <taxon>Rhizopus</taxon>
    </lineage>
</organism>
<dbReference type="RefSeq" id="XP_067516362.1">
    <property type="nucleotide sequence ID" value="XM_067660261.1"/>
</dbReference>
<dbReference type="GeneID" id="93612642"/>
<feature type="compositionally biased region" description="Basic and acidic residues" evidence="1">
    <location>
        <begin position="48"/>
        <end position="59"/>
    </location>
</feature>
<evidence type="ECO:0000313" key="2">
    <source>
        <dbReference type="EMBL" id="EIE80966.1"/>
    </source>
</evidence>
<protein>
    <submittedName>
        <fullName evidence="2">Uncharacterized protein</fullName>
    </submittedName>
</protein>
<feature type="compositionally biased region" description="Acidic residues" evidence="1">
    <location>
        <begin position="15"/>
        <end position="26"/>
    </location>
</feature>
<feature type="compositionally biased region" description="Low complexity" evidence="1">
    <location>
        <begin position="37"/>
        <end position="46"/>
    </location>
</feature>